<protein>
    <submittedName>
        <fullName evidence="2">Uncharacterized protein</fullName>
    </submittedName>
</protein>
<dbReference type="EMBL" id="ML120366">
    <property type="protein sequence ID" value="RPB02703.1"/>
    <property type="molecule type" value="Genomic_DNA"/>
</dbReference>
<feature type="transmembrane region" description="Helical" evidence="1">
    <location>
        <begin position="12"/>
        <end position="41"/>
    </location>
</feature>
<keyword evidence="1" id="KW-1133">Transmembrane helix</keyword>
<evidence type="ECO:0000313" key="3">
    <source>
        <dbReference type="Proteomes" id="UP000276215"/>
    </source>
</evidence>
<sequence>MGSGSRTMAIFHFFLVFLPCGDYHLLFCTSSFPFTFLLLFATVSPCQPCFNMTRLVWLHVGWLLEKPQLIDVDINYYLCQMVPRAKCWESCGCCNVLFTVVGNEDE</sequence>
<dbReference type="AlphaFoldDB" id="A0A3N4JWI5"/>
<gene>
    <name evidence="2" type="ORF">L873DRAFT_362559</name>
</gene>
<keyword evidence="1" id="KW-0812">Transmembrane</keyword>
<accession>A0A3N4JWI5</accession>
<proteinExistence type="predicted"/>
<dbReference type="Proteomes" id="UP000276215">
    <property type="component" value="Unassembled WGS sequence"/>
</dbReference>
<reference evidence="2 3" key="1">
    <citation type="journal article" date="2018" name="Nat. Ecol. Evol.">
        <title>Pezizomycetes genomes reveal the molecular basis of ectomycorrhizal truffle lifestyle.</title>
        <authorList>
            <person name="Murat C."/>
            <person name="Payen T."/>
            <person name="Noel B."/>
            <person name="Kuo A."/>
            <person name="Morin E."/>
            <person name="Chen J."/>
            <person name="Kohler A."/>
            <person name="Krizsan K."/>
            <person name="Balestrini R."/>
            <person name="Da Silva C."/>
            <person name="Montanini B."/>
            <person name="Hainaut M."/>
            <person name="Levati E."/>
            <person name="Barry K.W."/>
            <person name="Belfiori B."/>
            <person name="Cichocki N."/>
            <person name="Clum A."/>
            <person name="Dockter R.B."/>
            <person name="Fauchery L."/>
            <person name="Guy J."/>
            <person name="Iotti M."/>
            <person name="Le Tacon F."/>
            <person name="Lindquist E.A."/>
            <person name="Lipzen A."/>
            <person name="Malagnac F."/>
            <person name="Mello A."/>
            <person name="Molinier V."/>
            <person name="Miyauchi S."/>
            <person name="Poulain J."/>
            <person name="Riccioni C."/>
            <person name="Rubini A."/>
            <person name="Sitrit Y."/>
            <person name="Splivallo R."/>
            <person name="Traeger S."/>
            <person name="Wang M."/>
            <person name="Zifcakova L."/>
            <person name="Wipf D."/>
            <person name="Zambonelli A."/>
            <person name="Paolocci F."/>
            <person name="Nowrousian M."/>
            <person name="Ottonello S."/>
            <person name="Baldrian P."/>
            <person name="Spatafora J.W."/>
            <person name="Henrissat B."/>
            <person name="Nagy L.G."/>
            <person name="Aury J.M."/>
            <person name="Wincker P."/>
            <person name="Grigoriev I.V."/>
            <person name="Bonfante P."/>
            <person name="Martin F.M."/>
        </authorList>
    </citation>
    <scope>NUCLEOTIDE SEQUENCE [LARGE SCALE GENOMIC DNA]</scope>
    <source>
        <strain evidence="2 3">120613-1</strain>
    </source>
</reference>
<keyword evidence="1" id="KW-0472">Membrane</keyword>
<name>A0A3N4JWI5_9PEZI</name>
<evidence type="ECO:0000256" key="1">
    <source>
        <dbReference type="SAM" id="Phobius"/>
    </source>
</evidence>
<evidence type="ECO:0000313" key="2">
    <source>
        <dbReference type="EMBL" id="RPB02703.1"/>
    </source>
</evidence>
<organism evidence="2 3">
    <name type="scientific">Choiromyces venosus 120613-1</name>
    <dbReference type="NCBI Taxonomy" id="1336337"/>
    <lineage>
        <taxon>Eukaryota</taxon>
        <taxon>Fungi</taxon>
        <taxon>Dikarya</taxon>
        <taxon>Ascomycota</taxon>
        <taxon>Pezizomycotina</taxon>
        <taxon>Pezizomycetes</taxon>
        <taxon>Pezizales</taxon>
        <taxon>Tuberaceae</taxon>
        <taxon>Choiromyces</taxon>
    </lineage>
</organism>
<keyword evidence="3" id="KW-1185">Reference proteome</keyword>